<reference evidence="2" key="1">
    <citation type="journal article" date="2020" name="Nature">
        <title>Giant virus diversity and host interactions through global metagenomics.</title>
        <authorList>
            <person name="Schulz F."/>
            <person name="Roux S."/>
            <person name="Paez-Espino D."/>
            <person name="Jungbluth S."/>
            <person name="Walsh D.A."/>
            <person name="Denef V.J."/>
            <person name="McMahon K.D."/>
            <person name="Konstantinidis K.T."/>
            <person name="Eloe-Fadrosh E.A."/>
            <person name="Kyrpides N.C."/>
            <person name="Woyke T."/>
        </authorList>
    </citation>
    <scope>NUCLEOTIDE SEQUENCE</scope>
    <source>
        <strain evidence="2">GVMAG-S-3300010158-109</strain>
    </source>
</reference>
<accession>A0A6C0KCQ9</accession>
<sequence length="106" mass="12635">MSNWAVKNPKEKSATPIPGFKTITRNSFACNAFRSESSESSESSEYQKERLNRLREKTRSIRYRLLWRMILDRHGEVEEKEKETPDIEDDMIEQEYEEEDSLEDVE</sequence>
<evidence type="ECO:0000313" key="2">
    <source>
        <dbReference type="EMBL" id="QHU15802.1"/>
    </source>
</evidence>
<organism evidence="2">
    <name type="scientific">viral metagenome</name>
    <dbReference type="NCBI Taxonomy" id="1070528"/>
    <lineage>
        <taxon>unclassified sequences</taxon>
        <taxon>metagenomes</taxon>
        <taxon>organismal metagenomes</taxon>
    </lineage>
</organism>
<feature type="compositionally biased region" description="Acidic residues" evidence="1">
    <location>
        <begin position="86"/>
        <end position="106"/>
    </location>
</feature>
<dbReference type="AlphaFoldDB" id="A0A6C0KCQ9"/>
<protein>
    <submittedName>
        <fullName evidence="2">Uncharacterized protein</fullName>
    </submittedName>
</protein>
<evidence type="ECO:0000256" key="1">
    <source>
        <dbReference type="SAM" id="MobiDB-lite"/>
    </source>
</evidence>
<name>A0A6C0KCQ9_9ZZZZ</name>
<feature type="region of interest" description="Disordered" evidence="1">
    <location>
        <begin position="1"/>
        <end position="21"/>
    </location>
</feature>
<dbReference type="EMBL" id="MN740868">
    <property type="protein sequence ID" value="QHU15802.1"/>
    <property type="molecule type" value="Genomic_DNA"/>
</dbReference>
<proteinExistence type="predicted"/>
<feature type="region of interest" description="Disordered" evidence="1">
    <location>
        <begin position="77"/>
        <end position="106"/>
    </location>
</feature>